<dbReference type="InterPro" id="IPR001478">
    <property type="entry name" value="PDZ"/>
</dbReference>
<evidence type="ECO:0000256" key="5">
    <source>
        <dbReference type="SAM" id="MobiDB-lite"/>
    </source>
</evidence>
<reference evidence="9" key="1">
    <citation type="journal article" date="2019" name="Int. J. Syst. Evol. Microbiol.">
        <title>The Global Catalogue of Microorganisms (GCM) 10K type strain sequencing project: providing services to taxonomists for standard genome sequencing and annotation.</title>
        <authorList>
            <consortium name="The Broad Institute Genomics Platform"/>
            <consortium name="The Broad Institute Genome Sequencing Center for Infectious Disease"/>
            <person name="Wu L."/>
            <person name="Ma J."/>
        </authorList>
    </citation>
    <scope>NUCLEOTIDE SEQUENCE [LARGE SCALE GENOMIC DNA]</scope>
    <source>
        <strain evidence="9">JCM 17728</strain>
    </source>
</reference>
<dbReference type="SUPFAM" id="SSF50494">
    <property type="entry name" value="Trypsin-like serine proteases"/>
    <property type="match status" value="1"/>
</dbReference>
<evidence type="ECO:0000256" key="1">
    <source>
        <dbReference type="ARBA" id="ARBA00010541"/>
    </source>
</evidence>
<evidence type="ECO:0000313" key="8">
    <source>
        <dbReference type="EMBL" id="GAA4363054.1"/>
    </source>
</evidence>
<dbReference type="InterPro" id="IPR001940">
    <property type="entry name" value="Peptidase_S1C"/>
</dbReference>
<dbReference type="RefSeq" id="WP_345292876.1">
    <property type="nucleotide sequence ID" value="NZ_BAABFV010000002.1"/>
</dbReference>
<evidence type="ECO:0000256" key="2">
    <source>
        <dbReference type="ARBA" id="ARBA00022670"/>
    </source>
</evidence>
<evidence type="ECO:0000256" key="6">
    <source>
        <dbReference type="SAM" id="Phobius"/>
    </source>
</evidence>
<comment type="caution">
    <text evidence="8">The sequence shown here is derived from an EMBL/GenBank/DDBJ whole genome shotgun (WGS) entry which is preliminary data.</text>
</comment>
<keyword evidence="6" id="KW-0812">Transmembrane</keyword>
<proteinExistence type="inferred from homology"/>
<keyword evidence="9" id="KW-1185">Reference proteome</keyword>
<keyword evidence="2" id="KW-0645">Protease</keyword>
<feature type="domain" description="PDZ" evidence="7">
    <location>
        <begin position="322"/>
        <end position="353"/>
    </location>
</feature>
<keyword evidence="4" id="KW-0720">Serine protease</keyword>
<organism evidence="8 9">
    <name type="scientific">Kangiella marina</name>
    <dbReference type="NCBI Taxonomy" id="1079178"/>
    <lineage>
        <taxon>Bacteria</taxon>
        <taxon>Pseudomonadati</taxon>
        <taxon>Pseudomonadota</taxon>
        <taxon>Gammaproteobacteria</taxon>
        <taxon>Kangiellales</taxon>
        <taxon>Kangiellaceae</taxon>
        <taxon>Kangiella</taxon>
    </lineage>
</organism>
<dbReference type="Gene3D" id="2.40.10.10">
    <property type="entry name" value="Trypsin-like serine proteases"/>
    <property type="match status" value="2"/>
</dbReference>
<dbReference type="PANTHER" id="PTHR22939:SF129">
    <property type="entry name" value="SERINE PROTEASE HTRA2, MITOCHONDRIAL"/>
    <property type="match status" value="1"/>
</dbReference>
<keyword evidence="6" id="KW-0472">Membrane</keyword>
<evidence type="ECO:0000256" key="4">
    <source>
        <dbReference type="ARBA" id="ARBA00022825"/>
    </source>
</evidence>
<evidence type="ECO:0000259" key="7">
    <source>
        <dbReference type="PROSITE" id="PS50106"/>
    </source>
</evidence>
<feature type="region of interest" description="Disordered" evidence="5">
    <location>
        <begin position="36"/>
        <end position="61"/>
    </location>
</feature>
<dbReference type="InterPro" id="IPR043504">
    <property type="entry name" value="Peptidase_S1_PA_chymotrypsin"/>
</dbReference>
<accession>A0ABP8IM47</accession>
<gene>
    <name evidence="8" type="ORF">GCM10023151_17840</name>
</gene>
<dbReference type="InterPro" id="IPR036034">
    <property type="entry name" value="PDZ_sf"/>
</dbReference>
<dbReference type="EMBL" id="BAABFV010000002">
    <property type="protein sequence ID" value="GAA4363054.1"/>
    <property type="molecule type" value="Genomic_DNA"/>
</dbReference>
<dbReference type="Proteomes" id="UP001501011">
    <property type="component" value="Unassembled WGS sequence"/>
</dbReference>
<keyword evidence="6" id="KW-1133">Transmembrane helix</keyword>
<feature type="transmembrane region" description="Helical" evidence="6">
    <location>
        <begin position="6"/>
        <end position="27"/>
    </location>
</feature>
<dbReference type="PANTHER" id="PTHR22939">
    <property type="entry name" value="SERINE PROTEASE FAMILY S1C HTRA-RELATED"/>
    <property type="match status" value="1"/>
</dbReference>
<protein>
    <submittedName>
        <fullName evidence="8">Do family serine endopeptidase</fullName>
    </submittedName>
</protein>
<dbReference type="InterPro" id="IPR009003">
    <property type="entry name" value="Peptidase_S1_PA"/>
</dbReference>
<dbReference type="SMART" id="SM00228">
    <property type="entry name" value="PDZ"/>
    <property type="match status" value="1"/>
</dbReference>
<feature type="compositionally biased region" description="Low complexity" evidence="5">
    <location>
        <begin position="36"/>
        <end position="47"/>
    </location>
</feature>
<dbReference type="Pfam" id="PF13180">
    <property type="entry name" value="PDZ_2"/>
    <property type="match status" value="1"/>
</dbReference>
<dbReference type="PROSITE" id="PS50106">
    <property type="entry name" value="PDZ"/>
    <property type="match status" value="1"/>
</dbReference>
<dbReference type="Pfam" id="PF13365">
    <property type="entry name" value="Trypsin_2"/>
    <property type="match status" value="1"/>
</dbReference>
<keyword evidence="3" id="KW-0378">Hydrolase</keyword>
<evidence type="ECO:0000313" key="9">
    <source>
        <dbReference type="Proteomes" id="UP001501011"/>
    </source>
</evidence>
<evidence type="ECO:0000256" key="3">
    <source>
        <dbReference type="ARBA" id="ARBA00022801"/>
    </source>
</evidence>
<name>A0ABP8IM47_9GAMM</name>
<comment type="similarity">
    <text evidence="1">Belongs to the peptidase S1C family.</text>
</comment>
<sequence>MKLLEFLGFIVKYLLIGLGIAALFIVFMPDRFSQQTQTQPQSQTQNTVEPHQAEHRTSQKNGYADMLAKVTPAVVAIKARSQAFPLNSEACSSRLQALPPETNACAFLNNGSGVFIDEEGHIVTNAHVLDKASTIIVELKDGPQLKAAVVGIDADSDIALLKVNVTPNHYLPLPQTDPTRVGDWVFAIGTPNMAFNQTVTQGIISAKFFSRVTHYIQTDASLRPGNSGGALVNATGELVGITSLSSQSEQGEKLYQSYAIVSSNVAHIVEQLKQHGEVHRGWLGLDGDMTINLDSISMELSLTSEQRQQLQNRISQLPYGKGIVVTGINPDGPADTAGLQPLDIITNVNDKPIYNTVDLISAIWNLPPDSSVEVMFMRDGQQQTVDVMLGQRP</sequence>
<dbReference type="SUPFAM" id="SSF50156">
    <property type="entry name" value="PDZ domain-like"/>
    <property type="match status" value="1"/>
</dbReference>
<dbReference type="PRINTS" id="PR00834">
    <property type="entry name" value="PROTEASES2C"/>
</dbReference>
<dbReference type="Gene3D" id="2.30.42.10">
    <property type="match status" value="1"/>
</dbReference>